<dbReference type="STRING" id="563176.SAMN04488090_3678"/>
<dbReference type="Gene3D" id="2.40.160.170">
    <property type="match status" value="1"/>
</dbReference>
<dbReference type="EMBL" id="FNGS01000007">
    <property type="protein sequence ID" value="SDM55104.1"/>
    <property type="molecule type" value="Genomic_DNA"/>
</dbReference>
<keyword evidence="1" id="KW-0732">Signal</keyword>
<evidence type="ECO:0000313" key="2">
    <source>
        <dbReference type="EMBL" id="SDM55104.1"/>
    </source>
</evidence>
<accession>A0A1G9U619</accession>
<evidence type="ECO:0000256" key="1">
    <source>
        <dbReference type="SAM" id="SignalP"/>
    </source>
</evidence>
<dbReference type="OrthoDB" id="597504at2"/>
<keyword evidence="3" id="KW-1185">Reference proteome</keyword>
<feature type="chain" id="PRO_5011478597" description="Outer membrane protein beta-barrel domain-containing protein" evidence="1">
    <location>
        <begin position="22"/>
        <end position="230"/>
    </location>
</feature>
<gene>
    <name evidence="2" type="ORF">SAMN04488090_3678</name>
</gene>
<name>A0A1G9U619_9BACT</name>
<sequence>MQLRSILLFVLCWSGALSSFAVHFPGDSARFSAGLAGGTLGYGVEGAWRLNHRWQFRLGFTRVAYKKPFDVDANKESTFHLQPLVRMNLLHAGANWVPFRKSSFYLTGGLALQIDPSYSVSGNTLTGLHVDAINISPEEFGQARLSLKWWPVIPHLGLGFGRAVPKKRIGVSFEMGCHYLGSPKINFWTDGLVESTTLPDQIPKIEHNMRNYSYLPYLMLYVRYRLPDRN</sequence>
<dbReference type="AlphaFoldDB" id="A0A1G9U619"/>
<evidence type="ECO:0000313" key="3">
    <source>
        <dbReference type="Proteomes" id="UP000198901"/>
    </source>
</evidence>
<evidence type="ECO:0008006" key="4">
    <source>
        <dbReference type="Google" id="ProtNLM"/>
    </source>
</evidence>
<feature type="signal peptide" evidence="1">
    <location>
        <begin position="1"/>
        <end position="21"/>
    </location>
</feature>
<dbReference type="Proteomes" id="UP000198901">
    <property type="component" value="Unassembled WGS sequence"/>
</dbReference>
<protein>
    <recommendedName>
        <fullName evidence="4">Outer membrane protein beta-barrel domain-containing protein</fullName>
    </recommendedName>
</protein>
<proteinExistence type="predicted"/>
<organism evidence="2 3">
    <name type="scientific">Siphonobacter aquaeclarae</name>
    <dbReference type="NCBI Taxonomy" id="563176"/>
    <lineage>
        <taxon>Bacteria</taxon>
        <taxon>Pseudomonadati</taxon>
        <taxon>Bacteroidota</taxon>
        <taxon>Cytophagia</taxon>
        <taxon>Cytophagales</taxon>
        <taxon>Cytophagaceae</taxon>
        <taxon>Siphonobacter</taxon>
    </lineage>
</organism>
<dbReference type="RefSeq" id="WP_093205630.1">
    <property type="nucleotide sequence ID" value="NZ_FNGS01000007.1"/>
</dbReference>
<reference evidence="2 3" key="1">
    <citation type="submission" date="2016-10" db="EMBL/GenBank/DDBJ databases">
        <authorList>
            <person name="de Groot N.N."/>
        </authorList>
    </citation>
    <scope>NUCLEOTIDE SEQUENCE [LARGE SCALE GENOMIC DNA]</scope>
    <source>
        <strain evidence="2 3">DSM 21668</strain>
    </source>
</reference>